<dbReference type="InterPro" id="IPR009038">
    <property type="entry name" value="GOLD_dom"/>
</dbReference>
<feature type="signal peptide" evidence="8">
    <location>
        <begin position="1"/>
        <end position="21"/>
    </location>
</feature>
<evidence type="ECO:0000256" key="8">
    <source>
        <dbReference type="SAM" id="SignalP"/>
    </source>
</evidence>
<dbReference type="PANTHER" id="PTHR22811">
    <property type="entry name" value="TRANSMEMBRANE EMP24 DOMAIN-CONTAINING PROTEIN"/>
    <property type="match status" value="1"/>
</dbReference>
<accession>A0A7S1YMF7</accession>
<evidence type="ECO:0000256" key="1">
    <source>
        <dbReference type="ARBA" id="ARBA00004479"/>
    </source>
</evidence>
<evidence type="ECO:0000256" key="7">
    <source>
        <dbReference type="SAM" id="Phobius"/>
    </source>
</evidence>
<evidence type="ECO:0000256" key="5">
    <source>
        <dbReference type="ARBA" id="ARBA00022989"/>
    </source>
</evidence>
<name>A0A7S1YMF7_9STRA</name>
<feature type="chain" id="PRO_5031210738" description="GOLD domain-containing protein" evidence="8">
    <location>
        <begin position="22"/>
        <end position="221"/>
    </location>
</feature>
<reference evidence="10" key="1">
    <citation type="submission" date="2021-01" db="EMBL/GenBank/DDBJ databases">
        <authorList>
            <person name="Corre E."/>
            <person name="Pelletier E."/>
            <person name="Niang G."/>
            <person name="Scheremetjew M."/>
            <person name="Finn R."/>
            <person name="Kale V."/>
            <person name="Holt S."/>
            <person name="Cochrane G."/>
            <person name="Meng A."/>
            <person name="Brown T."/>
            <person name="Cohen L."/>
        </authorList>
    </citation>
    <scope>NUCLEOTIDE SEQUENCE</scope>
    <source>
        <strain evidence="10">FE7</strain>
    </source>
</reference>
<dbReference type="InterPro" id="IPR015720">
    <property type="entry name" value="Emp24-like"/>
</dbReference>
<dbReference type="Pfam" id="PF01105">
    <property type="entry name" value="EMP24_GP25L"/>
    <property type="match status" value="1"/>
</dbReference>
<comment type="subcellular location">
    <subcellularLocation>
        <location evidence="1">Membrane</location>
        <topology evidence="1">Single-pass type I membrane protein</topology>
    </subcellularLocation>
</comment>
<dbReference type="EMBL" id="HBGM01000320">
    <property type="protein sequence ID" value="CAD9312920.1"/>
    <property type="molecule type" value="Transcribed_RNA"/>
</dbReference>
<comment type="similarity">
    <text evidence="2">Belongs to the EMP24/GP25L family.</text>
</comment>
<keyword evidence="4 8" id="KW-0732">Signal</keyword>
<feature type="domain" description="GOLD" evidence="9">
    <location>
        <begin position="25"/>
        <end position="216"/>
    </location>
</feature>
<dbReference type="GO" id="GO:0016020">
    <property type="term" value="C:membrane"/>
    <property type="evidence" value="ECO:0007669"/>
    <property type="project" value="UniProtKB-SubCell"/>
</dbReference>
<keyword evidence="6 7" id="KW-0472">Membrane</keyword>
<sequence length="221" mass="24912">MRLPIILQILLFAVLNGFRIAVEGAFSATVESGEEHCYNVIAPAGVQSVIHGNFDILDDDESPDPIGVVLYDSKMTPVWRSERQAQEGTFSIAGEGKYELCIQNGNMGSDDYVAPKDGIDREVGFAIRVVPPQRGIEGEAGPDDRLTSHLIELSEKLMEGLDTMTDHQEYMRERENRHAVLADSTFNRVKEWTFLEAIVLVLISFGQVLYLKKFFEQRRYL</sequence>
<dbReference type="AlphaFoldDB" id="A0A7S1YMF7"/>
<evidence type="ECO:0000256" key="2">
    <source>
        <dbReference type="ARBA" id="ARBA00007104"/>
    </source>
</evidence>
<dbReference type="SMART" id="SM01190">
    <property type="entry name" value="EMP24_GP25L"/>
    <property type="match status" value="1"/>
</dbReference>
<keyword evidence="3 7" id="KW-0812">Transmembrane</keyword>
<keyword evidence="5 7" id="KW-1133">Transmembrane helix</keyword>
<feature type="transmembrane region" description="Helical" evidence="7">
    <location>
        <begin position="192"/>
        <end position="211"/>
    </location>
</feature>
<evidence type="ECO:0000256" key="4">
    <source>
        <dbReference type="ARBA" id="ARBA00022729"/>
    </source>
</evidence>
<evidence type="ECO:0000256" key="6">
    <source>
        <dbReference type="ARBA" id="ARBA00023136"/>
    </source>
</evidence>
<evidence type="ECO:0000256" key="3">
    <source>
        <dbReference type="ARBA" id="ARBA00022692"/>
    </source>
</evidence>
<proteinExistence type="inferred from homology"/>
<gene>
    <name evidence="10" type="ORF">SMAR1039_LOCUS203</name>
</gene>
<protein>
    <recommendedName>
        <fullName evidence="9">GOLD domain-containing protein</fullName>
    </recommendedName>
</protein>
<evidence type="ECO:0000313" key="10">
    <source>
        <dbReference type="EMBL" id="CAD9312920.1"/>
    </source>
</evidence>
<evidence type="ECO:0000259" key="9">
    <source>
        <dbReference type="SMART" id="SM01190"/>
    </source>
</evidence>
<organism evidence="10">
    <name type="scientific">Skeletonema marinoi</name>
    <dbReference type="NCBI Taxonomy" id="267567"/>
    <lineage>
        <taxon>Eukaryota</taxon>
        <taxon>Sar</taxon>
        <taxon>Stramenopiles</taxon>
        <taxon>Ochrophyta</taxon>
        <taxon>Bacillariophyta</taxon>
        <taxon>Coscinodiscophyceae</taxon>
        <taxon>Thalassiosirophycidae</taxon>
        <taxon>Thalassiosirales</taxon>
        <taxon>Skeletonemataceae</taxon>
        <taxon>Skeletonema</taxon>
        <taxon>Skeletonema marinoi-dohrnii complex</taxon>
    </lineage>
</organism>